<dbReference type="GO" id="GO:0003700">
    <property type="term" value="F:DNA-binding transcription factor activity"/>
    <property type="evidence" value="ECO:0007669"/>
    <property type="project" value="TreeGrafter"/>
</dbReference>
<evidence type="ECO:0000313" key="6">
    <source>
        <dbReference type="Proteomes" id="UP000502041"/>
    </source>
</evidence>
<dbReference type="InterPro" id="IPR036388">
    <property type="entry name" value="WH-like_DNA-bd_sf"/>
</dbReference>
<organism evidence="5 6">
    <name type="scientific">Polaromonas vacuolata</name>
    <dbReference type="NCBI Taxonomy" id="37448"/>
    <lineage>
        <taxon>Bacteria</taxon>
        <taxon>Pseudomonadati</taxon>
        <taxon>Pseudomonadota</taxon>
        <taxon>Betaproteobacteria</taxon>
        <taxon>Burkholderiales</taxon>
        <taxon>Comamonadaceae</taxon>
        <taxon>Polaromonas</taxon>
    </lineage>
</organism>
<evidence type="ECO:0000259" key="4">
    <source>
        <dbReference type="SMART" id="SM00419"/>
    </source>
</evidence>
<dbReference type="EMBL" id="CP051461">
    <property type="protein sequence ID" value="QJC57317.1"/>
    <property type="molecule type" value="Genomic_DNA"/>
</dbReference>
<dbReference type="PANTHER" id="PTHR24567">
    <property type="entry name" value="CRP FAMILY TRANSCRIPTIONAL REGULATORY PROTEIN"/>
    <property type="match status" value="1"/>
</dbReference>
<dbReference type="InterPro" id="IPR014710">
    <property type="entry name" value="RmlC-like_jellyroll"/>
</dbReference>
<feature type="domain" description="HTH crp-type" evidence="4">
    <location>
        <begin position="176"/>
        <end position="224"/>
    </location>
</feature>
<dbReference type="InterPro" id="IPR036390">
    <property type="entry name" value="WH_DNA-bd_sf"/>
</dbReference>
<dbReference type="SUPFAM" id="SSF51206">
    <property type="entry name" value="cAMP-binding domain-like"/>
    <property type="match status" value="1"/>
</dbReference>
<dbReference type="KEGG" id="pvac:HC248_02638"/>
<dbReference type="PANTHER" id="PTHR24567:SF74">
    <property type="entry name" value="HTH-TYPE TRANSCRIPTIONAL REGULATOR ARCR"/>
    <property type="match status" value="1"/>
</dbReference>
<keyword evidence="2" id="KW-0238">DNA-binding</keyword>
<evidence type="ECO:0000256" key="3">
    <source>
        <dbReference type="ARBA" id="ARBA00023163"/>
    </source>
</evidence>
<dbReference type="SMART" id="SM00419">
    <property type="entry name" value="HTH_CRP"/>
    <property type="match status" value="1"/>
</dbReference>
<reference evidence="5 6" key="1">
    <citation type="submission" date="2020-04" db="EMBL/GenBank/DDBJ databases">
        <title>Complete genome of a Psychrophilic, Marine, Gas Vacuolate Bacterium Polaromonas vacuolata KCTC 22033T.</title>
        <authorList>
            <person name="Hwang K."/>
            <person name="Kim K.M."/>
        </authorList>
    </citation>
    <scope>NUCLEOTIDE SEQUENCE [LARGE SCALE GENOMIC DNA]</scope>
    <source>
        <strain evidence="5 6">KCTC 22033</strain>
    </source>
</reference>
<gene>
    <name evidence="5" type="ORF">HC248_02638</name>
</gene>
<dbReference type="InterPro" id="IPR018490">
    <property type="entry name" value="cNMP-bd_dom_sf"/>
</dbReference>
<keyword evidence="3" id="KW-0804">Transcription</keyword>
<dbReference type="GO" id="GO:0003677">
    <property type="term" value="F:DNA binding"/>
    <property type="evidence" value="ECO:0007669"/>
    <property type="project" value="UniProtKB-KW"/>
</dbReference>
<dbReference type="Gene3D" id="1.10.10.10">
    <property type="entry name" value="Winged helix-like DNA-binding domain superfamily/Winged helix DNA-binding domain"/>
    <property type="match status" value="1"/>
</dbReference>
<accession>A0A6H2HC31</accession>
<sequence length="249" mass="27401">MDSIPKYSATKLSTRDIDAELMRNSLLAALPAAELERWRVQLDWVELSLGDVLNDTGKSPTYAYFPVTAVVSLLCATKNGESSAIAVVGNEGLVGVSLLMGGGLATSRAVVHSAGAAYRMSAKVLIDEVNRHGPTLSLMLRYINALFIQVAQTAVCNRHHALEQQLCRWLLLNLDRLNNAELLMTQELLANLLGVRRESVTENAIKLQDAGVIHYSRGHIYALNRTALEARSCECYAVVKKEYDRLLFS</sequence>
<dbReference type="InterPro" id="IPR012318">
    <property type="entry name" value="HTH_CRP"/>
</dbReference>
<dbReference type="AlphaFoldDB" id="A0A6H2HC31"/>
<keyword evidence="6" id="KW-1185">Reference proteome</keyword>
<dbReference type="Gene3D" id="2.60.120.10">
    <property type="entry name" value="Jelly Rolls"/>
    <property type="match status" value="1"/>
</dbReference>
<dbReference type="SUPFAM" id="SSF46785">
    <property type="entry name" value="Winged helix' DNA-binding domain"/>
    <property type="match status" value="1"/>
</dbReference>
<keyword evidence="1" id="KW-0805">Transcription regulation</keyword>
<evidence type="ECO:0000256" key="1">
    <source>
        <dbReference type="ARBA" id="ARBA00023015"/>
    </source>
</evidence>
<dbReference type="Proteomes" id="UP000502041">
    <property type="component" value="Chromosome"/>
</dbReference>
<dbReference type="InterPro" id="IPR050397">
    <property type="entry name" value="Env_Response_Regulators"/>
</dbReference>
<name>A0A6H2HC31_9BURK</name>
<dbReference type="GO" id="GO:0005829">
    <property type="term" value="C:cytosol"/>
    <property type="evidence" value="ECO:0007669"/>
    <property type="project" value="TreeGrafter"/>
</dbReference>
<evidence type="ECO:0000256" key="2">
    <source>
        <dbReference type="ARBA" id="ARBA00023125"/>
    </source>
</evidence>
<proteinExistence type="predicted"/>
<dbReference type="Pfam" id="PF13545">
    <property type="entry name" value="HTH_Crp_2"/>
    <property type="match status" value="1"/>
</dbReference>
<evidence type="ECO:0000313" key="5">
    <source>
        <dbReference type="EMBL" id="QJC57317.1"/>
    </source>
</evidence>
<protein>
    <recommendedName>
        <fullName evidence="4">HTH crp-type domain-containing protein</fullName>
    </recommendedName>
</protein>